<feature type="region of interest" description="Disordered" evidence="2">
    <location>
        <begin position="1"/>
        <end position="23"/>
    </location>
</feature>
<feature type="compositionally biased region" description="Basic and acidic residues" evidence="2">
    <location>
        <begin position="1"/>
        <end position="11"/>
    </location>
</feature>
<evidence type="ECO:0000256" key="2">
    <source>
        <dbReference type="SAM" id="MobiDB-lite"/>
    </source>
</evidence>
<organism evidence="3 4">
    <name type="scientific">Schizosaccharomyces osmophilus</name>
    <dbReference type="NCBI Taxonomy" id="2545709"/>
    <lineage>
        <taxon>Eukaryota</taxon>
        <taxon>Fungi</taxon>
        <taxon>Dikarya</taxon>
        <taxon>Ascomycota</taxon>
        <taxon>Taphrinomycotina</taxon>
        <taxon>Schizosaccharomycetes</taxon>
        <taxon>Schizosaccharomycetales</taxon>
        <taxon>Schizosaccharomycetaceae</taxon>
        <taxon>Schizosaccharomyces</taxon>
    </lineage>
</organism>
<feature type="compositionally biased region" description="Low complexity" evidence="2">
    <location>
        <begin position="63"/>
        <end position="84"/>
    </location>
</feature>
<reference evidence="3 4" key="1">
    <citation type="journal article" date="2023" name="G3 (Bethesda)">
        <title>A high-quality reference genome for the fission yeast Schizosaccharomyces osmophilus.</title>
        <authorList>
            <person name="Jia G.S."/>
            <person name="Zhang W.C."/>
            <person name="Liang Y."/>
            <person name="Liu X.H."/>
            <person name="Rhind N."/>
            <person name="Pidoux A."/>
            <person name="Brysch-Herzberg M."/>
            <person name="Du L.L."/>
        </authorList>
    </citation>
    <scope>NUCLEOTIDE SEQUENCE [LARGE SCALE GENOMIC DNA]</scope>
    <source>
        <strain evidence="3 4">CBS 15793</strain>
    </source>
</reference>
<dbReference type="AlphaFoldDB" id="A0AAE9WD81"/>
<evidence type="ECO:0000256" key="1">
    <source>
        <dbReference type="ARBA" id="ARBA00006349"/>
    </source>
</evidence>
<gene>
    <name evidence="3" type="ORF">SOMG_01639</name>
</gene>
<sequence>MSKTEIGKQEPLESTETGSGINAMTNKLLDDVSNEFENLRKQFVEKLEAMTNRLDSLEDSMRTSFSSSPLASPSATNPTSNPSTIGEDQKQ</sequence>
<keyword evidence="4" id="KW-1185">Reference proteome</keyword>
<name>A0AAE9WD81_9SCHI</name>
<dbReference type="Pfam" id="PF06825">
    <property type="entry name" value="HSBP1"/>
    <property type="match status" value="1"/>
</dbReference>
<keyword evidence="3" id="KW-0346">Stress response</keyword>
<dbReference type="RefSeq" id="XP_056037275.1">
    <property type="nucleotide sequence ID" value="XM_056180432.1"/>
</dbReference>
<protein>
    <submittedName>
        <fullName evidence="3">Heat shock factor binding protein</fullName>
    </submittedName>
</protein>
<accession>A0AAE9WD81</accession>
<evidence type="ECO:0000313" key="3">
    <source>
        <dbReference type="EMBL" id="WBW73032.1"/>
    </source>
</evidence>
<dbReference type="InterPro" id="IPR009643">
    <property type="entry name" value="HS1-bd"/>
</dbReference>
<feature type="region of interest" description="Disordered" evidence="2">
    <location>
        <begin position="58"/>
        <end position="91"/>
    </location>
</feature>
<comment type="similarity">
    <text evidence="1">Belongs to the HSBP1 family.</text>
</comment>
<dbReference type="GO" id="GO:0003714">
    <property type="term" value="F:transcription corepressor activity"/>
    <property type="evidence" value="ECO:0007669"/>
    <property type="project" value="InterPro"/>
</dbReference>
<dbReference type="EMBL" id="CP115611">
    <property type="protein sequence ID" value="WBW73032.1"/>
    <property type="molecule type" value="Genomic_DNA"/>
</dbReference>
<dbReference type="GeneID" id="80875121"/>
<proteinExistence type="inferred from homology"/>
<dbReference type="KEGG" id="som:SOMG_01639"/>
<feature type="compositionally biased region" description="Polar residues" evidence="2">
    <location>
        <begin position="12"/>
        <end position="23"/>
    </location>
</feature>
<evidence type="ECO:0000313" key="4">
    <source>
        <dbReference type="Proteomes" id="UP001212411"/>
    </source>
</evidence>
<dbReference type="Proteomes" id="UP001212411">
    <property type="component" value="Chromosome 1"/>
</dbReference>
<dbReference type="Gene3D" id="1.20.5.430">
    <property type="match status" value="1"/>
</dbReference>